<comment type="subcellular location">
    <subcellularLocation>
        <location evidence="1">Membrane</location>
    </subcellularLocation>
</comment>
<feature type="transmembrane region" description="Helical" evidence="7">
    <location>
        <begin position="225"/>
        <end position="252"/>
    </location>
</feature>
<feature type="region of interest" description="Disordered" evidence="6">
    <location>
        <begin position="174"/>
        <end position="196"/>
    </location>
</feature>
<proteinExistence type="inferred from homology"/>
<feature type="transmembrane region" description="Helical" evidence="7">
    <location>
        <begin position="129"/>
        <end position="152"/>
    </location>
</feature>
<keyword evidence="5 7" id="KW-0472">Membrane</keyword>
<evidence type="ECO:0000256" key="4">
    <source>
        <dbReference type="ARBA" id="ARBA00022989"/>
    </source>
</evidence>
<name>A0A6C0E951_9ZZZZ</name>
<evidence type="ECO:0000256" key="3">
    <source>
        <dbReference type="ARBA" id="ARBA00022692"/>
    </source>
</evidence>
<accession>A0A6C0E951</accession>
<dbReference type="EMBL" id="MN739751">
    <property type="protein sequence ID" value="QHT24923.1"/>
    <property type="molecule type" value="Genomic_DNA"/>
</dbReference>
<sequence>MKLIEIKFQDTTRTYQIKNKYDFHKQIKNTLGLIPSQYYITDGFHLLPSDFNFDGPHKQYYHLYIRMKGGLGTRSILGPIINPIKEIGNAVKNIGKFFVLLVKVFVWFGQFIKWLFTDFLNPKFWLVDIFKSIVTILRLLILGTIDAIAGFVRKMVNMVFGPITNAFWGWTPENDKQKGSSSSSSSSCKGQKCYSQPDTRVPIPVLLGTIVLPPMGLFMELGLKGWMNILICAILTLAYYFPGLIYALIILYC</sequence>
<dbReference type="Pfam" id="PF01679">
    <property type="entry name" value="Pmp3"/>
    <property type="match status" value="1"/>
</dbReference>
<comment type="similarity">
    <text evidence="2">Belongs to the UPF0057 (PMP3) family.</text>
</comment>
<feature type="transmembrane region" description="Helical" evidence="7">
    <location>
        <begin position="201"/>
        <end position="219"/>
    </location>
</feature>
<feature type="transmembrane region" description="Helical" evidence="7">
    <location>
        <begin position="97"/>
        <end position="117"/>
    </location>
</feature>
<keyword evidence="4 7" id="KW-1133">Transmembrane helix</keyword>
<reference evidence="8" key="1">
    <citation type="journal article" date="2020" name="Nature">
        <title>Giant virus diversity and host interactions through global metagenomics.</title>
        <authorList>
            <person name="Schulz F."/>
            <person name="Roux S."/>
            <person name="Paez-Espino D."/>
            <person name="Jungbluth S."/>
            <person name="Walsh D.A."/>
            <person name="Denef V.J."/>
            <person name="McMahon K.D."/>
            <person name="Konstantinidis K.T."/>
            <person name="Eloe-Fadrosh E.A."/>
            <person name="Kyrpides N.C."/>
            <person name="Woyke T."/>
        </authorList>
    </citation>
    <scope>NUCLEOTIDE SEQUENCE</scope>
    <source>
        <strain evidence="8">GVMAG-M-3300023179-150</strain>
    </source>
</reference>
<evidence type="ECO:0000256" key="7">
    <source>
        <dbReference type="SAM" id="Phobius"/>
    </source>
</evidence>
<dbReference type="GO" id="GO:0016020">
    <property type="term" value="C:membrane"/>
    <property type="evidence" value="ECO:0007669"/>
    <property type="project" value="UniProtKB-SubCell"/>
</dbReference>
<protein>
    <submittedName>
        <fullName evidence="8">Uncharacterized protein</fullName>
    </submittedName>
</protein>
<evidence type="ECO:0000313" key="8">
    <source>
        <dbReference type="EMBL" id="QHT24923.1"/>
    </source>
</evidence>
<organism evidence="8">
    <name type="scientific">viral metagenome</name>
    <dbReference type="NCBI Taxonomy" id="1070528"/>
    <lineage>
        <taxon>unclassified sequences</taxon>
        <taxon>metagenomes</taxon>
        <taxon>organismal metagenomes</taxon>
    </lineage>
</organism>
<evidence type="ECO:0000256" key="2">
    <source>
        <dbReference type="ARBA" id="ARBA00009530"/>
    </source>
</evidence>
<evidence type="ECO:0000256" key="5">
    <source>
        <dbReference type="ARBA" id="ARBA00023136"/>
    </source>
</evidence>
<keyword evidence="3 7" id="KW-0812">Transmembrane</keyword>
<evidence type="ECO:0000256" key="1">
    <source>
        <dbReference type="ARBA" id="ARBA00004370"/>
    </source>
</evidence>
<dbReference type="AlphaFoldDB" id="A0A6C0E951"/>
<evidence type="ECO:0000256" key="6">
    <source>
        <dbReference type="SAM" id="MobiDB-lite"/>
    </source>
</evidence>
<dbReference type="InterPro" id="IPR000612">
    <property type="entry name" value="PMP3"/>
</dbReference>